<dbReference type="Pfam" id="PF03349">
    <property type="entry name" value="Toluene_X"/>
    <property type="match status" value="1"/>
</dbReference>
<keyword evidence="6" id="KW-0472">Membrane</keyword>
<evidence type="ECO:0000256" key="3">
    <source>
        <dbReference type="ARBA" id="ARBA00022452"/>
    </source>
</evidence>
<gene>
    <name evidence="8" type="ORF">FVE67_01870</name>
</gene>
<evidence type="ECO:0008006" key="10">
    <source>
        <dbReference type="Google" id="ProtNLM"/>
    </source>
</evidence>
<dbReference type="KEGG" id="tmai:FVE67_01870"/>
<protein>
    <recommendedName>
        <fullName evidence="10">Transporter</fullName>
    </recommendedName>
</protein>
<keyword evidence="3" id="KW-1134">Transmembrane beta strand</keyword>
<dbReference type="GO" id="GO:0015483">
    <property type="term" value="F:long-chain fatty acid transporting porin activity"/>
    <property type="evidence" value="ECO:0007669"/>
    <property type="project" value="TreeGrafter"/>
</dbReference>
<evidence type="ECO:0000256" key="1">
    <source>
        <dbReference type="ARBA" id="ARBA00004571"/>
    </source>
</evidence>
<dbReference type="SUPFAM" id="SSF56935">
    <property type="entry name" value="Porins"/>
    <property type="match status" value="1"/>
</dbReference>
<organism evidence="8 9">
    <name type="scientific">Thermosulfurimonas marina</name>
    <dbReference type="NCBI Taxonomy" id="2047767"/>
    <lineage>
        <taxon>Bacteria</taxon>
        <taxon>Pseudomonadati</taxon>
        <taxon>Thermodesulfobacteriota</taxon>
        <taxon>Thermodesulfobacteria</taxon>
        <taxon>Thermodesulfobacteriales</taxon>
        <taxon>Thermodesulfobacteriaceae</taxon>
        <taxon>Thermosulfurimonas</taxon>
    </lineage>
</organism>
<evidence type="ECO:0000256" key="6">
    <source>
        <dbReference type="ARBA" id="ARBA00023136"/>
    </source>
</evidence>
<reference evidence="8 9" key="1">
    <citation type="submission" date="2019-08" db="EMBL/GenBank/DDBJ databases">
        <title>Complete genome sequence of Thermosulfurimonas marina SU872T, an anaerobic thermophilic chemolithoautotrophic bacterium isolated from a shallow marine hydrothermal vent.</title>
        <authorList>
            <person name="Allioux M."/>
            <person name="Jebbar M."/>
            <person name="Slobodkina G."/>
            <person name="Slobodkin A."/>
            <person name="Moalic Y."/>
            <person name="Frolova A."/>
            <person name="Shao Z."/>
            <person name="Alain K."/>
        </authorList>
    </citation>
    <scope>NUCLEOTIDE SEQUENCE [LARGE SCALE GENOMIC DNA]</scope>
    <source>
        <strain evidence="8 9">SU872</strain>
    </source>
</reference>
<comment type="subcellular location">
    <subcellularLocation>
        <location evidence="1">Cell outer membrane</location>
        <topology evidence="1">Multi-pass membrane protein</topology>
    </subcellularLocation>
</comment>
<dbReference type="EMBL" id="CP042909">
    <property type="protein sequence ID" value="QJA05619.1"/>
    <property type="molecule type" value="Genomic_DNA"/>
</dbReference>
<evidence type="ECO:0000256" key="2">
    <source>
        <dbReference type="ARBA" id="ARBA00008163"/>
    </source>
</evidence>
<name>A0A6H1WR35_9BACT</name>
<evidence type="ECO:0000256" key="7">
    <source>
        <dbReference type="ARBA" id="ARBA00023237"/>
    </source>
</evidence>
<evidence type="ECO:0000313" key="8">
    <source>
        <dbReference type="EMBL" id="QJA05619.1"/>
    </source>
</evidence>
<accession>A0A6H1WR35</accession>
<dbReference type="RefSeq" id="WP_168718982.1">
    <property type="nucleotide sequence ID" value="NZ_CP042909.1"/>
</dbReference>
<dbReference type="Proteomes" id="UP000501253">
    <property type="component" value="Chromosome"/>
</dbReference>
<dbReference type="PANTHER" id="PTHR35093:SF8">
    <property type="entry name" value="OUTER MEMBRANE PROTEIN NMB0088-RELATED"/>
    <property type="match status" value="1"/>
</dbReference>
<proteinExistence type="inferred from homology"/>
<keyword evidence="5" id="KW-0732">Signal</keyword>
<evidence type="ECO:0000313" key="9">
    <source>
        <dbReference type="Proteomes" id="UP000501253"/>
    </source>
</evidence>
<keyword evidence="9" id="KW-1185">Reference proteome</keyword>
<dbReference type="PANTHER" id="PTHR35093">
    <property type="entry name" value="OUTER MEMBRANE PROTEIN NMB0088-RELATED"/>
    <property type="match status" value="1"/>
</dbReference>
<evidence type="ECO:0000256" key="4">
    <source>
        <dbReference type="ARBA" id="ARBA00022692"/>
    </source>
</evidence>
<keyword evidence="7" id="KW-0998">Cell outer membrane</keyword>
<keyword evidence="4" id="KW-0812">Transmembrane</keyword>
<dbReference type="GO" id="GO:0009279">
    <property type="term" value="C:cell outer membrane"/>
    <property type="evidence" value="ECO:0007669"/>
    <property type="project" value="UniProtKB-SubCell"/>
</dbReference>
<comment type="similarity">
    <text evidence="2">Belongs to the OmpP1/FadL family.</text>
</comment>
<evidence type="ECO:0000256" key="5">
    <source>
        <dbReference type="ARBA" id="ARBA00022729"/>
    </source>
</evidence>
<dbReference type="InterPro" id="IPR005017">
    <property type="entry name" value="OMPP1/FadL/TodX"/>
</dbReference>
<dbReference type="AlphaFoldDB" id="A0A6H1WR35"/>
<dbReference type="Gene3D" id="2.40.160.60">
    <property type="entry name" value="Outer membrane protein transport protein (OMPP1/FadL/TodX)"/>
    <property type="match status" value="1"/>
</dbReference>
<sequence>MRIWLWAMWAFFLGVSQVFSAGFQLLNEGSARVMGLGAAVTARTDLVEAAWYNPSATSFLEVPEALAGLALVYPSVEFDQRAGKDYEMTEMLHPLPFFYASYPLQERFTLNFSFNVPYGLTTDWPGDWAGRYDAVYTRLRCYFFTPSVAVKLSDRLSLGLGAQVVYADAEMRKSVAPTTSGTDVTTKLTGDDWDGGFVVALTYRLFPHTTLGLTYRSQIALDLEGDAKYYNTAGTQVPVPVSGPVPAGFLFRPGEGEVFLDLPDTLALGVTTHYFSRWTLSLDLLWTGWSTYEELKFKYEHRPGDPAGDPGTVSQPKDWDDVWAVRFGAEYALNEAWTLRFGYVFDPSPIDDRYRGPELPTNDRHLFNLGLGYRQGALSLDLAYTYLMMEDSKPGTSPEANRSGLSGTYEGSAHILAFDLGYRF</sequence>